<dbReference type="Pfam" id="PF00171">
    <property type="entry name" value="Aldedh"/>
    <property type="match status" value="1"/>
</dbReference>
<evidence type="ECO:0000313" key="5">
    <source>
        <dbReference type="Proteomes" id="UP000599109"/>
    </source>
</evidence>
<dbReference type="FunFam" id="3.40.309.10:FF:000012">
    <property type="entry name" value="Betaine aldehyde dehydrogenase"/>
    <property type="match status" value="1"/>
</dbReference>
<dbReference type="InterPro" id="IPR016163">
    <property type="entry name" value="Ald_DH_C"/>
</dbReference>
<dbReference type="RefSeq" id="WP_201676038.1">
    <property type="nucleotide sequence ID" value="NZ_JAEQNE010000005.1"/>
</dbReference>
<reference evidence="4 5" key="1">
    <citation type="journal article" date="2017" name="Int. J. Syst. Evol. Microbiol.">
        <title>Ramlibacter monticola sp. nov., isolated from forest soil.</title>
        <authorList>
            <person name="Chaudhary D.K."/>
            <person name="Kim J."/>
        </authorList>
    </citation>
    <scope>NUCLEOTIDE SEQUENCE [LARGE SCALE GENOMIC DNA]</scope>
    <source>
        <strain evidence="4 5">KACC 19175</strain>
    </source>
</reference>
<evidence type="ECO:0000259" key="3">
    <source>
        <dbReference type="Pfam" id="PF00171"/>
    </source>
</evidence>
<comment type="caution">
    <text evidence="4">The sequence shown here is derived from an EMBL/GenBank/DDBJ whole genome shotgun (WGS) entry which is preliminary data.</text>
</comment>
<comment type="similarity">
    <text evidence="1">Belongs to the aldehyde dehydrogenase family.</text>
</comment>
<dbReference type="AlphaFoldDB" id="A0A936Z1T8"/>
<dbReference type="Proteomes" id="UP000599109">
    <property type="component" value="Unassembled WGS sequence"/>
</dbReference>
<protein>
    <submittedName>
        <fullName evidence="4">Aldehyde dehydrogenase family protein</fullName>
    </submittedName>
</protein>
<evidence type="ECO:0000256" key="1">
    <source>
        <dbReference type="ARBA" id="ARBA00009986"/>
    </source>
</evidence>
<dbReference type="Gene3D" id="3.40.309.10">
    <property type="entry name" value="Aldehyde Dehydrogenase, Chain A, domain 2"/>
    <property type="match status" value="1"/>
</dbReference>
<dbReference type="InterPro" id="IPR016160">
    <property type="entry name" value="Ald_DH_CS_CYS"/>
</dbReference>
<keyword evidence="5" id="KW-1185">Reference proteome</keyword>
<dbReference type="SUPFAM" id="SSF53720">
    <property type="entry name" value="ALDH-like"/>
    <property type="match status" value="1"/>
</dbReference>
<evidence type="ECO:0000256" key="2">
    <source>
        <dbReference type="ARBA" id="ARBA00023002"/>
    </source>
</evidence>
<feature type="domain" description="Aldehyde dehydrogenase" evidence="3">
    <location>
        <begin position="17"/>
        <end position="476"/>
    </location>
</feature>
<dbReference type="GO" id="GO:0004030">
    <property type="term" value="F:aldehyde dehydrogenase [NAD(P)+] activity"/>
    <property type="evidence" value="ECO:0007669"/>
    <property type="project" value="UniProtKB-ARBA"/>
</dbReference>
<dbReference type="InterPro" id="IPR016161">
    <property type="entry name" value="Ald_DH/histidinol_DH"/>
</dbReference>
<dbReference type="FunFam" id="3.40.605.10:FF:000001">
    <property type="entry name" value="Aldehyde dehydrogenase 1"/>
    <property type="match status" value="1"/>
</dbReference>
<organism evidence="4 5">
    <name type="scientific">Ramlibacter monticola</name>
    <dbReference type="NCBI Taxonomy" id="1926872"/>
    <lineage>
        <taxon>Bacteria</taxon>
        <taxon>Pseudomonadati</taxon>
        <taxon>Pseudomonadota</taxon>
        <taxon>Betaproteobacteria</taxon>
        <taxon>Burkholderiales</taxon>
        <taxon>Comamonadaceae</taxon>
        <taxon>Ramlibacter</taxon>
    </lineage>
</organism>
<evidence type="ECO:0000313" key="4">
    <source>
        <dbReference type="EMBL" id="MBL0393369.1"/>
    </source>
</evidence>
<dbReference type="PROSITE" id="PS00070">
    <property type="entry name" value="ALDEHYDE_DEHYDR_CYS"/>
    <property type="match status" value="1"/>
</dbReference>
<dbReference type="InterPro" id="IPR015590">
    <property type="entry name" value="Aldehyde_DH_dom"/>
</dbReference>
<dbReference type="InterPro" id="IPR016162">
    <property type="entry name" value="Ald_DH_N"/>
</dbReference>
<accession>A0A936Z1T8</accession>
<sequence>MNLRRQLFINGEFTDALSGETLPTLNPHDNSVIAEVALAGREDVDRAVAAARKAFPAWSRMAAADRGRILLRLADLIEANAEELARLESLDTGHPLRDARKLDVPRTAGCFRYFGGMADKFQGETIPVEEGFLNYTLREPVGVVGQVVPWNFPLMFTSWKMAPALAAGNCVVLKPAEITPLTTLKIAELMAQAGLPPGVVNIVPGLGSVAGQAIAEHPGIAKIAFTGSTATGRRIVQASAGNLKKVQLELGGKGPNIVFEDAKLTAAVNGAAWAIFHNQGQACIAGSRLLLHEAVADAFLEKFIALAQSIRLGNPLDESTEMGPLTSLEHQRRVLAYVETARAEGGDVLAGGMAPAAPELAKGCYVVPTIVRAKTPNDRVAQEEVFGPFVTVLTFRDDAEALRLANGTDYGLGSGLWTADLQRAHRFARDLQAGMVWINSYKRVNPGSPFGGTGLSGYGREMGFDAMREYTQVKSVWVNVDAQIPPHYPR</sequence>
<dbReference type="Gene3D" id="3.40.605.10">
    <property type="entry name" value="Aldehyde Dehydrogenase, Chain A, domain 1"/>
    <property type="match status" value="1"/>
</dbReference>
<keyword evidence="2" id="KW-0560">Oxidoreductase</keyword>
<proteinExistence type="inferred from homology"/>
<dbReference type="PANTHER" id="PTHR11699">
    <property type="entry name" value="ALDEHYDE DEHYDROGENASE-RELATED"/>
    <property type="match status" value="1"/>
</dbReference>
<dbReference type="EMBL" id="JAEQNE010000005">
    <property type="protein sequence ID" value="MBL0393369.1"/>
    <property type="molecule type" value="Genomic_DNA"/>
</dbReference>
<name>A0A936Z1T8_9BURK</name>
<gene>
    <name evidence="4" type="ORF">JJ685_19685</name>
</gene>